<dbReference type="Proteomes" id="UP001221838">
    <property type="component" value="Unassembled WGS sequence"/>
</dbReference>
<organism evidence="2 3">
    <name type="scientific">Stigmatella ashevillensis</name>
    <dbReference type="NCBI Taxonomy" id="2995309"/>
    <lineage>
        <taxon>Bacteria</taxon>
        <taxon>Pseudomonadati</taxon>
        <taxon>Myxococcota</taxon>
        <taxon>Myxococcia</taxon>
        <taxon>Myxococcales</taxon>
        <taxon>Cystobacterineae</taxon>
        <taxon>Archangiaceae</taxon>
        <taxon>Stigmatella</taxon>
    </lineage>
</organism>
<keyword evidence="1" id="KW-1133">Transmembrane helix</keyword>
<reference evidence="2 3" key="1">
    <citation type="submission" date="2022-11" db="EMBL/GenBank/DDBJ databases">
        <title>Minimal conservation of predation-associated metabolite biosynthetic gene clusters underscores biosynthetic potential of Myxococcota including descriptions for ten novel species: Archangium lansinium sp. nov., Myxococcus landrumus sp. nov., Nannocystis bai.</title>
        <authorList>
            <person name="Ahearne A."/>
            <person name="Stevens C."/>
            <person name="Dowd S."/>
        </authorList>
    </citation>
    <scope>NUCLEOTIDE SEQUENCE [LARGE SCALE GENOMIC DNA]</scope>
    <source>
        <strain evidence="2 3">NCWAL01</strain>
    </source>
</reference>
<evidence type="ECO:0000256" key="1">
    <source>
        <dbReference type="SAM" id="Phobius"/>
    </source>
</evidence>
<keyword evidence="1" id="KW-0812">Transmembrane</keyword>
<dbReference type="GO" id="GO:0016787">
    <property type="term" value="F:hydrolase activity"/>
    <property type="evidence" value="ECO:0007669"/>
    <property type="project" value="UniProtKB-KW"/>
</dbReference>
<name>A0ABT5DCN5_9BACT</name>
<dbReference type="Gene3D" id="3.40.50.1820">
    <property type="entry name" value="alpha/beta hydrolase"/>
    <property type="match status" value="2"/>
</dbReference>
<dbReference type="SUPFAM" id="SSF53474">
    <property type="entry name" value="alpha/beta-Hydrolases"/>
    <property type="match status" value="1"/>
</dbReference>
<keyword evidence="1" id="KW-0472">Membrane</keyword>
<feature type="transmembrane region" description="Helical" evidence="1">
    <location>
        <begin position="40"/>
        <end position="61"/>
    </location>
</feature>
<dbReference type="EMBL" id="JAQNDM010000002">
    <property type="protein sequence ID" value="MDC0710553.1"/>
    <property type="molecule type" value="Genomic_DNA"/>
</dbReference>
<accession>A0ABT5DCN5</accession>
<keyword evidence="2" id="KW-0378">Hydrolase</keyword>
<gene>
    <name evidence="2" type="ORF">POL68_18900</name>
</gene>
<dbReference type="InterPro" id="IPR029058">
    <property type="entry name" value="AB_hydrolase_fold"/>
</dbReference>
<keyword evidence="3" id="KW-1185">Reference proteome</keyword>
<comment type="caution">
    <text evidence="2">The sequence shown here is derived from an EMBL/GenBank/DDBJ whole genome shotgun (WGS) entry which is preliminary data.</text>
</comment>
<evidence type="ECO:0000313" key="2">
    <source>
        <dbReference type="EMBL" id="MDC0710553.1"/>
    </source>
</evidence>
<evidence type="ECO:0000313" key="3">
    <source>
        <dbReference type="Proteomes" id="UP001221838"/>
    </source>
</evidence>
<sequence>MSAVLLGVAFVVGATPSGWGYAVGAGVTSVGLLTLRWRRWRGLTRAGLGLLVLVMGSRLLLTERQGLRTLRLPDGGTRLVNRLVEERDGVLFAARLLPLSGMFPQEDARDLVPAMEAVFDQMSEAEGPIASPVPATWLGLQSPEAFDAVVIPAEGASSPKTAVVFLHGFAGNLSVYCWQMARSARAISALTVCPSVGLVGDWWSPDGQETLKRTYAWLAKRGVQRVYLSGLSNGGMGASALAGQTAHPGLELRGLVLISGAQTTAVQSGVPMLLVEGKYDSRVPPRVVQEVAQRAGRLATYVEVDSGHFALLDRAAECEKAISSWLLDREQ</sequence>
<proteinExistence type="predicted"/>
<dbReference type="RefSeq" id="WP_272140114.1">
    <property type="nucleotide sequence ID" value="NZ_JAQNDM010000002.1"/>
</dbReference>
<protein>
    <submittedName>
        <fullName evidence="2">Alpha/beta hydrolase</fullName>
    </submittedName>
</protein>